<dbReference type="AlphaFoldDB" id="A0A9W8R8H0"/>
<reference evidence="2" key="1">
    <citation type="submission" date="2022-09" db="EMBL/GenBank/DDBJ databases">
        <title>Fusarium specimens isolated from Avocado Roots.</title>
        <authorList>
            <person name="Stajich J."/>
            <person name="Roper C."/>
            <person name="Heimlech-Rivalta G."/>
        </authorList>
    </citation>
    <scope>NUCLEOTIDE SEQUENCE</scope>
    <source>
        <strain evidence="2">A02</strain>
    </source>
</reference>
<evidence type="ECO:0000313" key="3">
    <source>
        <dbReference type="Proteomes" id="UP001152087"/>
    </source>
</evidence>
<evidence type="ECO:0000313" key="2">
    <source>
        <dbReference type="EMBL" id="KAJ4190933.1"/>
    </source>
</evidence>
<feature type="compositionally biased region" description="Low complexity" evidence="1">
    <location>
        <begin position="80"/>
        <end position="92"/>
    </location>
</feature>
<dbReference type="EMBL" id="JAOQAV010000010">
    <property type="protein sequence ID" value="KAJ4190933.1"/>
    <property type="molecule type" value="Genomic_DNA"/>
</dbReference>
<dbReference type="Proteomes" id="UP001152087">
    <property type="component" value="Unassembled WGS sequence"/>
</dbReference>
<comment type="caution">
    <text evidence="2">The sequence shown here is derived from an EMBL/GenBank/DDBJ whole genome shotgun (WGS) entry which is preliminary data.</text>
</comment>
<feature type="region of interest" description="Disordered" evidence="1">
    <location>
        <begin position="72"/>
        <end position="116"/>
    </location>
</feature>
<proteinExistence type="predicted"/>
<evidence type="ECO:0000256" key="1">
    <source>
        <dbReference type="SAM" id="MobiDB-lite"/>
    </source>
</evidence>
<gene>
    <name evidence="2" type="ORF">NW755_005148</name>
</gene>
<organism evidence="2 3">
    <name type="scientific">Fusarium falciforme</name>
    <dbReference type="NCBI Taxonomy" id="195108"/>
    <lineage>
        <taxon>Eukaryota</taxon>
        <taxon>Fungi</taxon>
        <taxon>Dikarya</taxon>
        <taxon>Ascomycota</taxon>
        <taxon>Pezizomycotina</taxon>
        <taxon>Sordariomycetes</taxon>
        <taxon>Hypocreomycetidae</taxon>
        <taxon>Hypocreales</taxon>
        <taxon>Nectriaceae</taxon>
        <taxon>Fusarium</taxon>
        <taxon>Fusarium solani species complex</taxon>
    </lineage>
</organism>
<keyword evidence="3" id="KW-1185">Reference proteome</keyword>
<sequence length="200" mass="22239">MSSSASAPLRCRTINDANLPAPATKLIITQHLQASRDSPYWAWIIVGAFYDSDNNIVWSTEIFAGHLDVEVDSDEESGDGESVSASSEVGLSDSEDTDSASDIYSSGSEDDLNIGLPHRYRDEAPLAPEVRQVYPYWYESTPYVEPSVDSYAATYAPLPETYAAPPETWDPTRQGPVPGYWQASFDPEIRRWVHTWQPLC</sequence>
<name>A0A9W8R8H0_9HYPO</name>
<accession>A0A9W8R8H0</accession>
<protein>
    <submittedName>
        <fullName evidence="2">Uncharacterized protein</fullName>
    </submittedName>
</protein>